<evidence type="ECO:0000313" key="7">
    <source>
        <dbReference type="Proteomes" id="UP001274321"/>
    </source>
</evidence>
<dbReference type="EC" id="2.7.7.65" evidence="1"/>
<organism evidence="6 7">
    <name type="scientific">Terrihabitans rhizophilus</name>
    <dbReference type="NCBI Taxonomy" id="3092662"/>
    <lineage>
        <taxon>Bacteria</taxon>
        <taxon>Pseudomonadati</taxon>
        <taxon>Pseudomonadota</taxon>
        <taxon>Alphaproteobacteria</taxon>
        <taxon>Hyphomicrobiales</taxon>
        <taxon>Terrihabitans</taxon>
    </lineage>
</organism>
<gene>
    <name evidence="6" type="ORF">SCD90_06475</name>
</gene>
<dbReference type="Gene3D" id="3.30.450.20">
    <property type="entry name" value="PAS domain"/>
    <property type="match status" value="1"/>
</dbReference>
<feature type="transmembrane region" description="Helical" evidence="3">
    <location>
        <begin position="20"/>
        <end position="41"/>
    </location>
</feature>
<accession>A0ABU4RLK9</accession>
<keyword evidence="3" id="KW-0812">Transmembrane</keyword>
<dbReference type="PROSITE" id="PS50885">
    <property type="entry name" value="HAMP"/>
    <property type="match status" value="1"/>
</dbReference>
<keyword evidence="7" id="KW-1185">Reference proteome</keyword>
<dbReference type="InterPro" id="IPR000160">
    <property type="entry name" value="GGDEF_dom"/>
</dbReference>
<dbReference type="Pfam" id="PF00672">
    <property type="entry name" value="HAMP"/>
    <property type="match status" value="1"/>
</dbReference>
<evidence type="ECO:0000256" key="2">
    <source>
        <dbReference type="ARBA" id="ARBA00034247"/>
    </source>
</evidence>
<evidence type="ECO:0000259" key="4">
    <source>
        <dbReference type="PROSITE" id="PS50885"/>
    </source>
</evidence>
<keyword evidence="3" id="KW-0472">Membrane</keyword>
<dbReference type="Proteomes" id="UP001274321">
    <property type="component" value="Unassembled WGS sequence"/>
</dbReference>
<dbReference type="Gene3D" id="6.10.340.10">
    <property type="match status" value="1"/>
</dbReference>
<evidence type="ECO:0000256" key="1">
    <source>
        <dbReference type="ARBA" id="ARBA00012528"/>
    </source>
</evidence>
<sequence length="593" mass="65326">MPNTLRGPRVATSLKARVFLLMLATLIIVAIPAAGAFVWIVNETVTKIGTLFAEKQILFDRYRGLESLMREVSLAETVARSPAVVDWAQDEADPAKAARGIAELEHYRLSFADRSYFAVLGSSGNYYFNDAANSFAGQQNRYRVQPDNPRDGWYYTTVAHGSGCHLNVDHDDTLAVTKVWTNCVIRSGDKVLGVIGTGVDLSHFIREVVDIPQKGVQSMFVDSSGAVQAHRDPKLVDFHSLTKDLDAKKTVYRLIDSEGDRAAMAEMIREVTRGEVTVQSRFMTLSGHDYLVGVAYLDKLGWYNVTLMDVDEIVDREMFLPIGLLLAGMLLAAALLTMLLFKRSVLDRLGRVEEGMQDAQRGVYDTAHLDRGRDEIGRLSQAFGRMARSVGDNTTMLEQMVLERTGELERIAYLDPLTEIPNRRGFVDSFVRDMVQARRAVRPSGLMLVDMDHFKSVNDTFGHQFGDEVLVEVVNRVTCAIRRDDICARWGGDEFIILLKDCDESSLARVGAKIVAAVNSRTMMAPDAVSPVDLSVSIGACMIEPTDSLVDATAKADAALYAAKLAGRDCHIVYGDPSAIVDLTQLQLAVGAS</sequence>
<name>A0ABU4RLK9_9HYPH</name>
<keyword evidence="3" id="KW-1133">Transmembrane helix</keyword>
<dbReference type="InterPro" id="IPR043128">
    <property type="entry name" value="Rev_trsase/Diguanyl_cyclase"/>
</dbReference>
<dbReference type="SMART" id="SM00304">
    <property type="entry name" value="HAMP"/>
    <property type="match status" value="1"/>
</dbReference>
<dbReference type="RefSeq" id="WP_319843805.1">
    <property type="nucleotide sequence ID" value="NZ_JAXAFJ010000002.1"/>
</dbReference>
<dbReference type="SUPFAM" id="SSF55073">
    <property type="entry name" value="Nucleotide cyclase"/>
    <property type="match status" value="1"/>
</dbReference>
<evidence type="ECO:0000256" key="3">
    <source>
        <dbReference type="SAM" id="Phobius"/>
    </source>
</evidence>
<dbReference type="EMBL" id="JAXAFJ010000002">
    <property type="protein sequence ID" value="MDX6805702.1"/>
    <property type="molecule type" value="Genomic_DNA"/>
</dbReference>
<dbReference type="Gene3D" id="3.30.70.270">
    <property type="match status" value="1"/>
</dbReference>
<dbReference type="NCBIfam" id="TIGR00254">
    <property type="entry name" value="GGDEF"/>
    <property type="match status" value="1"/>
</dbReference>
<reference evidence="6 7" key="1">
    <citation type="submission" date="2023-11" db="EMBL/GenBank/DDBJ databases">
        <authorList>
            <person name="Bao R."/>
        </authorList>
    </citation>
    <scope>NUCLEOTIDE SEQUENCE [LARGE SCALE GENOMIC DNA]</scope>
    <source>
        <strain evidence="6 7">PJ23</strain>
    </source>
</reference>
<dbReference type="Pfam" id="PF00990">
    <property type="entry name" value="GGDEF"/>
    <property type="match status" value="1"/>
</dbReference>
<comment type="caution">
    <text evidence="6">The sequence shown here is derived from an EMBL/GenBank/DDBJ whole genome shotgun (WGS) entry which is preliminary data.</text>
</comment>
<feature type="domain" description="GGDEF" evidence="5">
    <location>
        <begin position="442"/>
        <end position="576"/>
    </location>
</feature>
<dbReference type="SMART" id="SM00267">
    <property type="entry name" value="GGDEF"/>
    <property type="match status" value="1"/>
</dbReference>
<feature type="domain" description="HAMP" evidence="4">
    <location>
        <begin position="343"/>
        <end position="395"/>
    </location>
</feature>
<proteinExistence type="predicted"/>
<comment type="catalytic activity">
    <reaction evidence="2">
        <text>2 GTP = 3',3'-c-di-GMP + 2 diphosphate</text>
        <dbReference type="Rhea" id="RHEA:24898"/>
        <dbReference type="ChEBI" id="CHEBI:33019"/>
        <dbReference type="ChEBI" id="CHEBI:37565"/>
        <dbReference type="ChEBI" id="CHEBI:58805"/>
        <dbReference type="EC" id="2.7.7.65"/>
    </reaction>
</comment>
<dbReference type="PANTHER" id="PTHR45138">
    <property type="entry name" value="REGULATORY COMPONENTS OF SENSORY TRANSDUCTION SYSTEM"/>
    <property type="match status" value="1"/>
</dbReference>
<evidence type="ECO:0000259" key="5">
    <source>
        <dbReference type="PROSITE" id="PS50887"/>
    </source>
</evidence>
<protein>
    <recommendedName>
        <fullName evidence="1">diguanylate cyclase</fullName>
        <ecNumber evidence="1">2.7.7.65</ecNumber>
    </recommendedName>
</protein>
<dbReference type="InterPro" id="IPR050469">
    <property type="entry name" value="Diguanylate_Cyclase"/>
</dbReference>
<dbReference type="InterPro" id="IPR029787">
    <property type="entry name" value="Nucleotide_cyclase"/>
</dbReference>
<dbReference type="CDD" id="cd06225">
    <property type="entry name" value="HAMP"/>
    <property type="match status" value="1"/>
</dbReference>
<dbReference type="CDD" id="cd01949">
    <property type="entry name" value="GGDEF"/>
    <property type="match status" value="1"/>
</dbReference>
<evidence type="ECO:0000313" key="6">
    <source>
        <dbReference type="EMBL" id="MDX6805702.1"/>
    </source>
</evidence>
<dbReference type="PANTHER" id="PTHR45138:SF9">
    <property type="entry name" value="DIGUANYLATE CYCLASE DGCM-RELATED"/>
    <property type="match status" value="1"/>
</dbReference>
<feature type="transmembrane region" description="Helical" evidence="3">
    <location>
        <begin position="318"/>
        <end position="341"/>
    </location>
</feature>
<dbReference type="InterPro" id="IPR003660">
    <property type="entry name" value="HAMP_dom"/>
</dbReference>
<dbReference type="PROSITE" id="PS50887">
    <property type="entry name" value="GGDEF"/>
    <property type="match status" value="1"/>
</dbReference>